<dbReference type="STRING" id="478744.SAMN05444359_108135"/>
<evidence type="ECO:0000256" key="2">
    <source>
        <dbReference type="ARBA" id="ARBA00023180"/>
    </source>
</evidence>
<dbReference type="InterPro" id="IPR006311">
    <property type="entry name" value="TAT_signal"/>
</dbReference>
<dbReference type="OrthoDB" id="9799230at2"/>
<dbReference type="InParanoid" id="A0A1H9F925"/>
<dbReference type="PROSITE" id="PS51318">
    <property type="entry name" value="TAT"/>
    <property type="match status" value="1"/>
</dbReference>
<sequence>MQRRTFLRRAALAAPAIALPTVLASRARAPEELIVGQGSHRYRVRADWAKVSPQQYSLINCHEMVADKSGKLYLLGDHPANNVLVFDRSGKVIDSWGYRYPAGHGLTLFDEGDEETLFICDTGSHLDRTGRWRNEPGSVTKTRLNGEVIFRLGHPKTIGVYAEGEAYHPTETAVAPNGDIYVADGYGSNYIVRYDANGRYISHFGGKNNKDPRYNLNQAHGVAIDLRKGNEPRLAVTSRNDQAFKFFTLDGKFIEQVSLPGAYVCRPVIHGENLLAGVCFADTAAGAKRQKHHGYITILDANNKVISNAGGTAATYKDGELQTMHQDPRVHGLFHHGHDVCVDADENLYLCQWDAKGAPPILLERV</sequence>
<feature type="signal peptide" evidence="3">
    <location>
        <begin position="1"/>
        <end position="24"/>
    </location>
</feature>
<evidence type="ECO:0000313" key="4">
    <source>
        <dbReference type="EMBL" id="SEQ34407.1"/>
    </source>
</evidence>
<dbReference type="GO" id="GO:0004497">
    <property type="term" value="F:monooxygenase activity"/>
    <property type="evidence" value="ECO:0007669"/>
    <property type="project" value="UniProtKB-KW"/>
</dbReference>
<keyword evidence="1 3" id="KW-0732">Signal</keyword>
<dbReference type="Proteomes" id="UP000199021">
    <property type="component" value="Unassembled WGS sequence"/>
</dbReference>
<organism evidence="4 5">
    <name type="scientific">Neolewinella agarilytica</name>
    <dbReference type="NCBI Taxonomy" id="478744"/>
    <lineage>
        <taxon>Bacteria</taxon>
        <taxon>Pseudomonadati</taxon>
        <taxon>Bacteroidota</taxon>
        <taxon>Saprospiria</taxon>
        <taxon>Saprospirales</taxon>
        <taxon>Lewinellaceae</taxon>
        <taxon>Neolewinella</taxon>
    </lineage>
</organism>
<dbReference type="InterPro" id="IPR011042">
    <property type="entry name" value="6-blade_b-propeller_TolB-like"/>
</dbReference>
<name>A0A1H9F925_9BACT</name>
<dbReference type="SUPFAM" id="SSF63829">
    <property type="entry name" value="Calcium-dependent phosphotriesterase"/>
    <property type="match status" value="1"/>
</dbReference>
<dbReference type="RefSeq" id="WP_090167573.1">
    <property type="nucleotide sequence ID" value="NZ_FOFB01000008.1"/>
</dbReference>
<protein>
    <submittedName>
        <fullName evidence="4">Peptidylglycine monooxygenase</fullName>
    </submittedName>
</protein>
<dbReference type="PANTHER" id="PTHR10680">
    <property type="entry name" value="PEPTIDYL-GLYCINE ALPHA-AMIDATING MONOOXYGENASE"/>
    <property type="match status" value="1"/>
</dbReference>
<proteinExistence type="predicted"/>
<keyword evidence="4" id="KW-0503">Monooxygenase</keyword>
<evidence type="ECO:0000256" key="1">
    <source>
        <dbReference type="ARBA" id="ARBA00022729"/>
    </source>
</evidence>
<gene>
    <name evidence="4" type="ORF">SAMN05444359_108135</name>
</gene>
<evidence type="ECO:0000256" key="3">
    <source>
        <dbReference type="SAM" id="SignalP"/>
    </source>
</evidence>
<evidence type="ECO:0000313" key="5">
    <source>
        <dbReference type="Proteomes" id="UP000199021"/>
    </source>
</evidence>
<dbReference type="Gene3D" id="2.120.10.30">
    <property type="entry name" value="TolB, C-terminal domain"/>
    <property type="match status" value="1"/>
</dbReference>
<feature type="chain" id="PRO_5011531509" evidence="3">
    <location>
        <begin position="25"/>
        <end position="366"/>
    </location>
</feature>
<dbReference type="EMBL" id="FOFB01000008">
    <property type="protein sequence ID" value="SEQ34407.1"/>
    <property type="molecule type" value="Genomic_DNA"/>
</dbReference>
<accession>A0A1H9F925</accession>
<dbReference type="PANTHER" id="PTHR10680:SF38">
    <property type="entry name" value="BLL1368 PROTEIN"/>
    <property type="match status" value="1"/>
</dbReference>
<keyword evidence="2" id="KW-0325">Glycoprotein</keyword>
<keyword evidence="5" id="KW-1185">Reference proteome</keyword>
<keyword evidence="4" id="KW-0560">Oxidoreductase</keyword>
<reference evidence="5" key="1">
    <citation type="submission" date="2016-10" db="EMBL/GenBank/DDBJ databases">
        <authorList>
            <person name="Varghese N."/>
            <person name="Submissions S."/>
        </authorList>
    </citation>
    <scope>NUCLEOTIDE SEQUENCE [LARGE SCALE GENOMIC DNA]</scope>
    <source>
        <strain evidence="5">DSM 24740</strain>
    </source>
</reference>
<dbReference type="AlphaFoldDB" id="A0A1H9F925"/>